<comment type="caution">
    <text evidence="1">The sequence shown here is derived from an EMBL/GenBank/DDBJ whole genome shotgun (WGS) entry which is preliminary data.</text>
</comment>
<sequence>MGLADLKGAWVTEGIGVTSQDLIADDNCPVPKNRKFTAAWRLQKDTTGGVVKNSYYKIPDWVATGPVEHVPALPRSNKHRLQRWDDFPWSHRTLPAVNKVSQSFSMGSTLENKFAGAERCASVQLIYYRLEPFGIISLFTARLLTQAIFIKLIALVISF</sequence>
<proteinExistence type="predicted"/>
<gene>
    <name evidence="1" type="ORF">BG015_011101</name>
</gene>
<reference evidence="1" key="1">
    <citation type="journal article" date="2020" name="Fungal Divers.">
        <title>Resolving the Mortierellaceae phylogeny through synthesis of multi-gene phylogenetics and phylogenomics.</title>
        <authorList>
            <person name="Vandepol N."/>
            <person name="Liber J."/>
            <person name="Desiro A."/>
            <person name="Na H."/>
            <person name="Kennedy M."/>
            <person name="Barry K."/>
            <person name="Grigoriev I.V."/>
            <person name="Miller A.N."/>
            <person name="O'Donnell K."/>
            <person name="Stajich J.E."/>
            <person name="Bonito G."/>
        </authorList>
    </citation>
    <scope>NUCLEOTIDE SEQUENCE</scope>
    <source>
        <strain evidence="1">NRRL 6426</strain>
    </source>
</reference>
<evidence type="ECO:0000313" key="1">
    <source>
        <dbReference type="EMBL" id="KAF9147284.1"/>
    </source>
</evidence>
<organism evidence="1 2">
    <name type="scientific">Linnemannia schmuckeri</name>
    <dbReference type="NCBI Taxonomy" id="64567"/>
    <lineage>
        <taxon>Eukaryota</taxon>
        <taxon>Fungi</taxon>
        <taxon>Fungi incertae sedis</taxon>
        <taxon>Mucoromycota</taxon>
        <taxon>Mortierellomycotina</taxon>
        <taxon>Mortierellomycetes</taxon>
        <taxon>Mortierellales</taxon>
        <taxon>Mortierellaceae</taxon>
        <taxon>Linnemannia</taxon>
    </lineage>
</organism>
<accession>A0A9P5V8M4</accession>
<evidence type="ECO:0000313" key="2">
    <source>
        <dbReference type="Proteomes" id="UP000748756"/>
    </source>
</evidence>
<keyword evidence="2" id="KW-1185">Reference proteome</keyword>
<name>A0A9P5V8M4_9FUNG</name>
<dbReference type="Proteomes" id="UP000748756">
    <property type="component" value="Unassembled WGS sequence"/>
</dbReference>
<protein>
    <submittedName>
        <fullName evidence="1">Uncharacterized protein</fullName>
    </submittedName>
</protein>
<dbReference type="AlphaFoldDB" id="A0A9P5V8M4"/>
<dbReference type="EMBL" id="JAAAUQ010000836">
    <property type="protein sequence ID" value="KAF9147284.1"/>
    <property type="molecule type" value="Genomic_DNA"/>
</dbReference>